<evidence type="ECO:0000259" key="11">
    <source>
        <dbReference type="PROSITE" id="PS51755"/>
    </source>
</evidence>
<feature type="domain" description="OmpR/PhoB-type" evidence="11">
    <location>
        <begin position="127"/>
        <end position="221"/>
    </location>
</feature>
<keyword evidence="3" id="KW-0902">Two-component regulatory system</keyword>
<reference evidence="13" key="3">
    <citation type="submission" date="2021-02" db="EMBL/GenBank/DDBJ databases">
        <authorList>
            <person name="Dover N."/>
            <person name="Barash J.R."/>
            <person name="Bell J.M."/>
            <person name="Sylvester M.D."/>
            <person name="Arnon S."/>
        </authorList>
    </citation>
    <scope>NUCLEOTIDE SEQUENCE</scope>
    <source>
        <strain evidence="13">IBCA10-7060</strain>
    </source>
</reference>
<keyword evidence="4" id="KW-0805">Transcription regulation</keyword>
<dbReference type="Gene3D" id="3.40.50.2300">
    <property type="match status" value="1"/>
</dbReference>
<gene>
    <name evidence="12" type="ORF">FC794_05785</name>
    <name evidence="13" type="ORF">JQS73_10160</name>
</gene>
<reference evidence="12 14" key="2">
    <citation type="submission" date="2019-04" db="EMBL/GenBank/DDBJ databases">
        <title>Genome sequencing of Clostridium botulinum Groups I-IV and Clostridium butyricum.</title>
        <authorList>
            <person name="Brunt J."/>
            <person name="Van Vliet A.H.M."/>
            <person name="Stringer S.C."/>
            <person name="Carter A.T."/>
            <person name="Peck M.W."/>
        </authorList>
    </citation>
    <scope>NUCLEOTIDE SEQUENCE [LARGE SCALE GENOMIC DNA]</scope>
    <source>
        <strain evidence="12 14">IFR 18/037</strain>
    </source>
</reference>
<keyword evidence="6" id="KW-0804">Transcription</keyword>
<dbReference type="PROSITE" id="PS50110">
    <property type="entry name" value="RESPONSE_REGULATORY"/>
    <property type="match status" value="1"/>
</dbReference>
<evidence type="ECO:0000256" key="8">
    <source>
        <dbReference type="PROSITE-ProRule" id="PRU00169"/>
    </source>
</evidence>
<dbReference type="CDD" id="cd00383">
    <property type="entry name" value="trans_reg_C"/>
    <property type="match status" value="1"/>
</dbReference>
<evidence type="ECO:0000313" key="12">
    <source>
        <dbReference type="EMBL" id="NFG16310.1"/>
    </source>
</evidence>
<evidence type="ECO:0000256" key="9">
    <source>
        <dbReference type="PROSITE-ProRule" id="PRU01091"/>
    </source>
</evidence>
<dbReference type="PANTHER" id="PTHR48111:SF32">
    <property type="entry name" value="STAGE 0 SPORULATION PROTEIN A HOMOLOG"/>
    <property type="match status" value="1"/>
</dbReference>
<name>A0A0A2HHF2_CLOBO</name>
<dbReference type="EMBL" id="SWOY01000001">
    <property type="protein sequence ID" value="NFG16310.1"/>
    <property type="molecule type" value="Genomic_DNA"/>
</dbReference>
<dbReference type="FunFam" id="1.10.10.10:FF:000125">
    <property type="entry name" value="DNA-binding response regulator"/>
    <property type="match status" value="1"/>
</dbReference>
<comment type="function">
    <text evidence="7">May play the central regulatory role in sporulation. It may be an element of the effector pathway responsible for the activation of sporulation genes in response to nutritional stress. Spo0A may act in concert with spo0H (a sigma factor) to control the expression of some genes that are critical to the sporulation process.</text>
</comment>
<evidence type="ECO:0000313" key="15">
    <source>
        <dbReference type="Proteomes" id="UP000663464"/>
    </source>
</evidence>
<dbReference type="InterPro" id="IPR011006">
    <property type="entry name" value="CheY-like_superfamily"/>
</dbReference>
<dbReference type="AlphaFoldDB" id="A0A0A2HHF2"/>
<evidence type="ECO:0000256" key="1">
    <source>
        <dbReference type="ARBA" id="ARBA00018672"/>
    </source>
</evidence>
<feature type="domain" description="Response regulatory" evidence="10">
    <location>
        <begin position="4"/>
        <end position="117"/>
    </location>
</feature>
<dbReference type="GO" id="GO:0005829">
    <property type="term" value="C:cytosol"/>
    <property type="evidence" value="ECO:0007669"/>
    <property type="project" value="TreeGrafter"/>
</dbReference>
<dbReference type="GO" id="GO:0000156">
    <property type="term" value="F:phosphorelay response regulator activity"/>
    <property type="evidence" value="ECO:0007669"/>
    <property type="project" value="TreeGrafter"/>
</dbReference>
<feature type="modified residue" description="4-aspartylphosphate" evidence="8">
    <location>
        <position position="53"/>
    </location>
</feature>
<dbReference type="InterPro" id="IPR039420">
    <property type="entry name" value="WalR-like"/>
</dbReference>
<evidence type="ECO:0000256" key="6">
    <source>
        <dbReference type="ARBA" id="ARBA00023163"/>
    </source>
</evidence>
<evidence type="ECO:0000256" key="5">
    <source>
        <dbReference type="ARBA" id="ARBA00023125"/>
    </source>
</evidence>
<organism evidence="12 14">
    <name type="scientific">Clostridium botulinum</name>
    <dbReference type="NCBI Taxonomy" id="1491"/>
    <lineage>
        <taxon>Bacteria</taxon>
        <taxon>Bacillati</taxon>
        <taxon>Bacillota</taxon>
        <taxon>Clostridia</taxon>
        <taxon>Eubacteriales</taxon>
        <taxon>Clostridiaceae</taxon>
        <taxon>Clostridium</taxon>
    </lineage>
</organism>
<evidence type="ECO:0000256" key="4">
    <source>
        <dbReference type="ARBA" id="ARBA00023015"/>
    </source>
</evidence>
<keyword evidence="2 8" id="KW-0597">Phosphoprotein</keyword>
<dbReference type="InterPro" id="IPR001789">
    <property type="entry name" value="Sig_transdc_resp-reg_receiver"/>
</dbReference>
<evidence type="ECO:0000256" key="2">
    <source>
        <dbReference type="ARBA" id="ARBA00022553"/>
    </source>
</evidence>
<evidence type="ECO:0000259" key="10">
    <source>
        <dbReference type="PROSITE" id="PS50110"/>
    </source>
</evidence>
<dbReference type="FunFam" id="3.40.50.2300:FF:000001">
    <property type="entry name" value="DNA-binding response regulator PhoB"/>
    <property type="match status" value="1"/>
</dbReference>
<evidence type="ECO:0000313" key="13">
    <source>
        <dbReference type="EMBL" id="QRI51837.1"/>
    </source>
</evidence>
<dbReference type="RefSeq" id="WP_021106969.1">
    <property type="nucleotide sequence ID" value="NZ_AP014696.1"/>
</dbReference>
<dbReference type="SUPFAM" id="SSF52172">
    <property type="entry name" value="CheY-like"/>
    <property type="match status" value="1"/>
</dbReference>
<dbReference type="Gene3D" id="1.10.10.10">
    <property type="entry name" value="Winged helix-like DNA-binding domain superfamily/Winged helix DNA-binding domain"/>
    <property type="match status" value="1"/>
</dbReference>
<dbReference type="SMART" id="SM00448">
    <property type="entry name" value="REC"/>
    <property type="match status" value="1"/>
</dbReference>
<protein>
    <recommendedName>
        <fullName evidence="1">Stage 0 sporulation protein A homolog</fullName>
    </recommendedName>
</protein>
<dbReference type="GO" id="GO:0000976">
    <property type="term" value="F:transcription cis-regulatory region binding"/>
    <property type="evidence" value="ECO:0007669"/>
    <property type="project" value="TreeGrafter"/>
</dbReference>
<sequence>MPKRILVVEDDFDIHTIISEVLKESGYLVEVATDGLIAVEMFRRGNFDLIILDVMLPKIDGFVVCEIIRKESSVPIIMLTALGEEEDEMKGFELKVDDYITKPFSINLLIKRVEAVLRRANGLEENNSTLTFEEITIYPSNYKTLVNNKEIELTYKEFQILEILISNVGRVFSRESLLNQIWGYDYFGDTRVIDTHIKNLRQKLNIDYIKTIRGVGYKIEK</sequence>
<dbReference type="Proteomes" id="UP000478995">
    <property type="component" value="Unassembled WGS sequence"/>
</dbReference>
<feature type="DNA-binding region" description="OmpR/PhoB-type" evidence="9">
    <location>
        <begin position="127"/>
        <end position="221"/>
    </location>
</feature>
<dbReference type="Proteomes" id="UP000663464">
    <property type="component" value="Chromosome"/>
</dbReference>
<dbReference type="GO" id="GO:0006355">
    <property type="term" value="P:regulation of DNA-templated transcription"/>
    <property type="evidence" value="ECO:0007669"/>
    <property type="project" value="InterPro"/>
</dbReference>
<accession>A0A0A2HHF2</accession>
<dbReference type="PANTHER" id="PTHR48111">
    <property type="entry name" value="REGULATOR OF RPOS"/>
    <property type="match status" value="1"/>
</dbReference>
<dbReference type="SMART" id="SM00862">
    <property type="entry name" value="Trans_reg_C"/>
    <property type="match status" value="1"/>
</dbReference>
<keyword evidence="5 9" id="KW-0238">DNA-binding</keyword>
<evidence type="ECO:0000256" key="7">
    <source>
        <dbReference type="ARBA" id="ARBA00024867"/>
    </source>
</evidence>
<dbReference type="InterPro" id="IPR036388">
    <property type="entry name" value="WH-like_DNA-bd_sf"/>
</dbReference>
<proteinExistence type="predicted"/>
<dbReference type="Pfam" id="PF00486">
    <property type="entry name" value="Trans_reg_C"/>
    <property type="match status" value="1"/>
</dbReference>
<evidence type="ECO:0000313" key="14">
    <source>
        <dbReference type="Proteomes" id="UP000478995"/>
    </source>
</evidence>
<dbReference type="Pfam" id="PF00072">
    <property type="entry name" value="Response_reg"/>
    <property type="match status" value="1"/>
</dbReference>
<dbReference type="PROSITE" id="PS51755">
    <property type="entry name" value="OMPR_PHOB"/>
    <property type="match status" value="1"/>
</dbReference>
<evidence type="ECO:0000256" key="3">
    <source>
        <dbReference type="ARBA" id="ARBA00023012"/>
    </source>
</evidence>
<reference evidence="13 15" key="1">
    <citation type="journal article" date="2014" name="J. Infect. Dis.">
        <title>Molecular characterization of a novel botulinum neurotoxin type H gene.</title>
        <authorList>
            <person name="Dover N."/>
            <person name="Barash J.R."/>
            <person name="Hill K.K."/>
            <person name="Xie G."/>
            <person name="Arnon S.S."/>
        </authorList>
    </citation>
    <scope>NUCLEOTIDE SEQUENCE [LARGE SCALE GENOMIC DNA]</scope>
    <source>
        <strain evidence="13 15">IBCA10-7060</strain>
    </source>
</reference>
<dbReference type="CDD" id="cd17574">
    <property type="entry name" value="REC_OmpR"/>
    <property type="match status" value="1"/>
</dbReference>
<dbReference type="InterPro" id="IPR001867">
    <property type="entry name" value="OmpR/PhoB-type_DNA-bd"/>
</dbReference>
<dbReference type="EMBL" id="CP069280">
    <property type="protein sequence ID" value="QRI51837.1"/>
    <property type="molecule type" value="Genomic_DNA"/>
</dbReference>
<dbReference type="GO" id="GO:0032993">
    <property type="term" value="C:protein-DNA complex"/>
    <property type="evidence" value="ECO:0007669"/>
    <property type="project" value="TreeGrafter"/>
</dbReference>